<evidence type="ECO:0000256" key="3">
    <source>
        <dbReference type="RuleBase" id="RU364069"/>
    </source>
</evidence>
<dbReference type="SUPFAM" id="SSF51182">
    <property type="entry name" value="RmlC-like cupins"/>
    <property type="match status" value="1"/>
</dbReference>
<accession>A0A1T2XK47</accession>
<feature type="active site" description="Proton acceptor" evidence="1">
    <location>
        <position position="62"/>
    </location>
</feature>
<dbReference type="NCBIfam" id="TIGR01221">
    <property type="entry name" value="rmlC"/>
    <property type="match status" value="1"/>
</dbReference>
<organism evidence="4 5">
    <name type="scientific">Paenibacillus selenitireducens</name>
    <dbReference type="NCBI Taxonomy" id="1324314"/>
    <lineage>
        <taxon>Bacteria</taxon>
        <taxon>Bacillati</taxon>
        <taxon>Bacillota</taxon>
        <taxon>Bacilli</taxon>
        <taxon>Bacillales</taxon>
        <taxon>Paenibacillaceae</taxon>
        <taxon>Paenibacillus</taxon>
    </lineage>
</organism>
<dbReference type="CDD" id="cd00438">
    <property type="entry name" value="cupin_RmlC"/>
    <property type="match status" value="1"/>
</dbReference>
<dbReference type="InterPro" id="IPR011051">
    <property type="entry name" value="RmlC_Cupin_sf"/>
</dbReference>
<keyword evidence="5" id="KW-1185">Reference proteome</keyword>
<dbReference type="GO" id="GO:0008830">
    <property type="term" value="F:dTDP-4-dehydrorhamnose 3,5-epimerase activity"/>
    <property type="evidence" value="ECO:0007669"/>
    <property type="project" value="UniProtKB-UniRule"/>
</dbReference>
<name>A0A1T2XK47_9BACL</name>
<dbReference type="Gene3D" id="2.60.120.10">
    <property type="entry name" value="Jelly Rolls"/>
    <property type="match status" value="1"/>
</dbReference>
<dbReference type="UniPathway" id="UPA00124"/>
<sequence length="176" mass="20543">MIFRETPFIGLYLIELEPIEDERGSFTRTFCSEEFRLHGINPHVAQCNLSYNRKRGTIRGMHYQLPPYEEVKLVRCTQGAIQDVVIDLRPESPTYGQWYTTELNKHNHKMLYIPEGFAHGFQSLLDDTEVFYQMSRAFVAEAAAGIRWNDPSFRITWPLPCCVISNKDQNYPDYAL</sequence>
<dbReference type="GO" id="GO:0019305">
    <property type="term" value="P:dTDP-rhamnose biosynthetic process"/>
    <property type="evidence" value="ECO:0007669"/>
    <property type="project" value="UniProtKB-UniRule"/>
</dbReference>
<dbReference type="Proteomes" id="UP000190188">
    <property type="component" value="Unassembled WGS sequence"/>
</dbReference>
<dbReference type="AlphaFoldDB" id="A0A1T2XK47"/>
<comment type="catalytic activity">
    <reaction evidence="3">
        <text>dTDP-4-dehydro-6-deoxy-alpha-D-glucose = dTDP-4-dehydro-beta-L-rhamnose</text>
        <dbReference type="Rhea" id="RHEA:16969"/>
        <dbReference type="ChEBI" id="CHEBI:57649"/>
        <dbReference type="ChEBI" id="CHEBI:62830"/>
        <dbReference type="EC" id="5.1.3.13"/>
    </reaction>
</comment>
<evidence type="ECO:0000256" key="1">
    <source>
        <dbReference type="PIRSR" id="PIRSR600888-1"/>
    </source>
</evidence>
<evidence type="ECO:0000313" key="5">
    <source>
        <dbReference type="Proteomes" id="UP000190188"/>
    </source>
</evidence>
<comment type="pathway">
    <text evidence="3">Carbohydrate biosynthesis; dTDP-L-rhamnose biosynthesis.</text>
</comment>
<evidence type="ECO:0000313" key="4">
    <source>
        <dbReference type="EMBL" id="OPA80192.1"/>
    </source>
</evidence>
<feature type="active site" description="Proton donor" evidence="1">
    <location>
        <position position="132"/>
    </location>
</feature>
<dbReference type="InterPro" id="IPR000888">
    <property type="entry name" value="RmlC-like"/>
</dbReference>
<gene>
    <name evidence="4" type="ORF">BVG16_05460</name>
</gene>
<reference evidence="4 5" key="1">
    <citation type="submission" date="2017-01" db="EMBL/GenBank/DDBJ databases">
        <title>Genome analysis of Paenibacillus selenitrireducens ES3-24.</title>
        <authorList>
            <person name="Xu D."/>
            <person name="Yao R."/>
            <person name="Zheng S."/>
        </authorList>
    </citation>
    <scope>NUCLEOTIDE SEQUENCE [LARGE SCALE GENOMIC DNA]</scope>
    <source>
        <strain evidence="4 5">ES3-24</strain>
    </source>
</reference>
<dbReference type="EMBL" id="MSZX01000002">
    <property type="protein sequence ID" value="OPA80192.1"/>
    <property type="molecule type" value="Genomic_DNA"/>
</dbReference>
<protein>
    <recommendedName>
        <fullName evidence="3">dTDP-4-dehydrorhamnose 3,5-epimerase</fullName>
        <ecNumber evidence="3">5.1.3.13</ecNumber>
    </recommendedName>
    <alternativeName>
        <fullName evidence="3">Thymidine diphospho-4-keto-rhamnose 3,5-epimerase</fullName>
    </alternativeName>
</protein>
<feature type="site" description="Participates in a stacking interaction with the thymidine ring of dTDP-4-oxo-6-deoxyglucose" evidence="2">
    <location>
        <position position="138"/>
    </location>
</feature>
<evidence type="ECO:0000256" key="2">
    <source>
        <dbReference type="PIRSR" id="PIRSR600888-3"/>
    </source>
</evidence>
<proteinExistence type="inferred from homology"/>
<comment type="similarity">
    <text evidence="3">Belongs to the dTDP-4-dehydrorhamnose 3,5-epimerase family.</text>
</comment>
<dbReference type="EC" id="5.1.3.13" evidence="3"/>
<dbReference type="InterPro" id="IPR014710">
    <property type="entry name" value="RmlC-like_jellyroll"/>
</dbReference>
<dbReference type="GO" id="GO:0000271">
    <property type="term" value="P:polysaccharide biosynthetic process"/>
    <property type="evidence" value="ECO:0007669"/>
    <property type="project" value="TreeGrafter"/>
</dbReference>
<keyword evidence="3" id="KW-0413">Isomerase</keyword>
<dbReference type="OrthoDB" id="9800680at2"/>
<comment type="subunit">
    <text evidence="3">Homodimer.</text>
</comment>
<dbReference type="STRING" id="1324314.BVG16_05460"/>
<dbReference type="GO" id="GO:0005829">
    <property type="term" value="C:cytosol"/>
    <property type="evidence" value="ECO:0007669"/>
    <property type="project" value="TreeGrafter"/>
</dbReference>
<dbReference type="Pfam" id="PF00908">
    <property type="entry name" value="dTDP_sugar_isom"/>
    <property type="match status" value="1"/>
</dbReference>
<dbReference type="PANTHER" id="PTHR21047:SF2">
    <property type="entry name" value="THYMIDINE DIPHOSPHO-4-KETO-RHAMNOSE 3,5-EPIMERASE"/>
    <property type="match status" value="1"/>
</dbReference>
<dbReference type="PANTHER" id="PTHR21047">
    <property type="entry name" value="DTDP-6-DEOXY-D-GLUCOSE-3,5 EPIMERASE"/>
    <property type="match status" value="1"/>
</dbReference>
<comment type="function">
    <text evidence="3">Catalyzes the epimerization of the C3' and C5'positions of dTDP-6-deoxy-D-xylo-4-hexulose, forming dTDP-6-deoxy-L-lyxo-4-hexulose.</text>
</comment>
<dbReference type="RefSeq" id="WP_078497540.1">
    <property type="nucleotide sequence ID" value="NZ_MSZX01000002.1"/>
</dbReference>
<comment type="caution">
    <text evidence="4">The sequence shown here is derived from an EMBL/GenBank/DDBJ whole genome shotgun (WGS) entry which is preliminary data.</text>
</comment>